<dbReference type="AlphaFoldDB" id="A0A9W6WQP0"/>
<accession>A0A9W6WQP0</accession>
<keyword evidence="5" id="KW-0063">Aspartyl esterase</keyword>
<dbReference type="PANTHER" id="PTHR31321:SF57">
    <property type="entry name" value="PECTINESTERASE 53-RELATED"/>
    <property type="match status" value="1"/>
</dbReference>
<dbReference type="GO" id="GO:0045490">
    <property type="term" value="P:pectin catabolic process"/>
    <property type="evidence" value="ECO:0007669"/>
    <property type="project" value="TreeGrafter"/>
</dbReference>
<dbReference type="InterPro" id="IPR012334">
    <property type="entry name" value="Pectin_lyas_fold"/>
</dbReference>
<dbReference type="EMBL" id="BSXW01000137">
    <property type="protein sequence ID" value="GMF12979.1"/>
    <property type="molecule type" value="Genomic_DNA"/>
</dbReference>
<gene>
    <name evidence="7" type="ORF">Plil01_000351200</name>
</gene>
<feature type="domain" description="Pectinesterase catalytic" evidence="6">
    <location>
        <begin position="52"/>
        <end position="104"/>
    </location>
</feature>
<dbReference type="Gene3D" id="2.160.20.10">
    <property type="entry name" value="Single-stranded right-handed beta-helix, Pectin lyase-like"/>
    <property type="match status" value="1"/>
</dbReference>
<comment type="caution">
    <text evidence="7">The sequence shown here is derived from an EMBL/GenBank/DDBJ whole genome shotgun (WGS) entry which is preliminary data.</text>
</comment>
<evidence type="ECO:0000256" key="4">
    <source>
        <dbReference type="ARBA" id="ARBA00022801"/>
    </source>
</evidence>
<evidence type="ECO:0000313" key="7">
    <source>
        <dbReference type="EMBL" id="GMF12979.1"/>
    </source>
</evidence>
<comment type="similarity">
    <text evidence="2">Belongs to the pectinesterase family.</text>
</comment>
<evidence type="ECO:0000259" key="6">
    <source>
        <dbReference type="Pfam" id="PF01095"/>
    </source>
</evidence>
<evidence type="ECO:0000256" key="2">
    <source>
        <dbReference type="ARBA" id="ARBA00008891"/>
    </source>
</evidence>
<dbReference type="InterPro" id="IPR011050">
    <property type="entry name" value="Pectin_lyase_fold/virulence"/>
</dbReference>
<reference evidence="7" key="1">
    <citation type="submission" date="2023-04" db="EMBL/GenBank/DDBJ databases">
        <title>Phytophthora lilii NBRC 32176.</title>
        <authorList>
            <person name="Ichikawa N."/>
            <person name="Sato H."/>
            <person name="Tonouchi N."/>
        </authorList>
    </citation>
    <scope>NUCLEOTIDE SEQUENCE</scope>
    <source>
        <strain evidence="7">NBRC 32176</strain>
    </source>
</reference>
<sequence>MSYADNQVTITQAKAQADIPPEIVSNRNYLTSTLGFKTGKGVKAYNLNVANTVVWQNCELSDVINPEGWSARDDKTSTDNVYFKEFNNSGLGAATDKRVAFSGQLDAPVASARDSSRSGGLTPTSCKKPTKAKVRMHAAFCPRIFESIFFVQRA</sequence>
<organism evidence="7 8">
    <name type="scientific">Phytophthora lilii</name>
    <dbReference type="NCBI Taxonomy" id="2077276"/>
    <lineage>
        <taxon>Eukaryota</taxon>
        <taxon>Sar</taxon>
        <taxon>Stramenopiles</taxon>
        <taxon>Oomycota</taxon>
        <taxon>Peronosporomycetes</taxon>
        <taxon>Peronosporales</taxon>
        <taxon>Peronosporaceae</taxon>
        <taxon>Phytophthora</taxon>
    </lineage>
</organism>
<name>A0A9W6WQP0_9STRA</name>
<evidence type="ECO:0000256" key="5">
    <source>
        <dbReference type="ARBA" id="ARBA00023085"/>
    </source>
</evidence>
<dbReference type="EC" id="3.1.1.11" evidence="3"/>
<dbReference type="GO" id="GO:0042545">
    <property type="term" value="P:cell wall modification"/>
    <property type="evidence" value="ECO:0007669"/>
    <property type="project" value="InterPro"/>
</dbReference>
<keyword evidence="4" id="KW-0378">Hydrolase</keyword>
<dbReference type="Proteomes" id="UP001165083">
    <property type="component" value="Unassembled WGS sequence"/>
</dbReference>
<evidence type="ECO:0000313" key="8">
    <source>
        <dbReference type="Proteomes" id="UP001165083"/>
    </source>
</evidence>
<evidence type="ECO:0000256" key="1">
    <source>
        <dbReference type="ARBA" id="ARBA00005184"/>
    </source>
</evidence>
<dbReference type="GO" id="GO:0030599">
    <property type="term" value="F:pectinesterase activity"/>
    <property type="evidence" value="ECO:0007669"/>
    <property type="project" value="UniProtKB-EC"/>
</dbReference>
<evidence type="ECO:0000256" key="3">
    <source>
        <dbReference type="ARBA" id="ARBA00013229"/>
    </source>
</evidence>
<dbReference type="Pfam" id="PF01095">
    <property type="entry name" value="Pectinesterase"/>
    <property type="match status" value="1"/>
</dbReference>
<dbReference type="SUPFAM" id="SSF51126">
    <property type="entry name" value="Pectin lyase-like"/>
    <property type="match status" value="1"/>
</dbReference>
<proteinExistence type="inferred from homology"/>
<dbReference type="OrthoDB" id="2019149at2759"/>
<keyword evidence="8" id="KW-1185">Reference proteome</keyword>
<dbReference type="PANTHER" id="PTHR31321">
    <property type="entry name" value="ACYL-COA THIOESTER HYDROLASE YBHC-RELATED"/>
    <property type="match status" value="1"/>
</dbReference>
<dbReference type="InterPro" id="IPR000070">
    <property type="entry name" value="Pectinesterase_cat"/>
</dbReference>
<protein>
    <recommendedName>
        <fullName evidence="3">pectinesterase</fullName>
        <ecNumber evidence="3">3.1.1.11</ecNumber>
    </recommendedName>
</protein>
<comment type="pathway">
    <text evidence="1">Glycan metabolism; pectin degradation; 2-dehydro-3-deoxy-D-gluconate from pectin: step 1/5.</text>
</comment>